<name>A0A9D1LME6_9CLOT</name>
<comment type="caution">
    <text evidence="2">The sequence shown here is derived from an EMBL/GenBank/DDBJ whole genome shotgun (WGS) entry which is preliminary data.</text>
</comment>
<feature type="transmembrane region" description="Helical" evidence="1">
    <location>
        <begin position="38"/>
        <end position="61"/>
    </location>
</feature>
<evidence type="ECO:0000313" key="2">
    <source>
        <dbReference type="EMBL" id="HIU44520.1"/>
    </source>
</evidence>
<keyword evidence="1" id="KW-0472">Membrane</keyword>
<evidence type="ECO:0000256" key="1">
    <source>
        <dbReference type="SAM" id="Phobius"/>
    </source>
</evidence>
<organism evidence="2 3">
    <name type="scientific">Candidatus Ventrousia excrementavium</name>
    <dbReference type="NCBI Taxonomy" id="2840961"/>
    <lineage>
        <taxon>Bacteria</taxon>
        <taxon>Bacillati</taxon>
        <taxon>Bacillota</taxon>
        <taxon>Clostridia</taxon>
        <taxon>Eubacteriales</taxon>
        <taxon>Clostridiaceae</taxon>
        <taxon>Clostridiaceae incertae sedis</taxon>
        <taxon>Candidatus Ventrousia</taxon>
    </lineage>
</organism>
<gene>
    <name evidence="2" type="ORF">IAB67_09510</name>
</gene>
<keyword evidence="1" id="KW-0812">Transmembrane</keyword>
<sequence length="70" mass="7971">MNRKPATLFNVILNAAAAIIWTINCIVLAVYSRQNESLRILLVPDIVCAVIWWVAFAVALVRYRKGRQDQ</sequence>
<accession>A0A9D1LME6</accession>
<dbReference type="EMBL" id="DVMR01000070">
    <property type="protein sequence ID" value="HIU44520.1"/>
    <property type="molecule type" value="Genomic_DNA"/>
</dbReference>
<feature type="transmembrane region" description="Helical" evidence="1">
    <location>
        <begin position="12"/>
        <end position="32"/>
    </location>
</feature>
<dbReference type="Proteomes" id="UP000824073">
    <property type="component" value="Unassembled WGS sequence"/>
</dbReference>
<proteinExistence type="predicted"/>
<reference evidence="2" key="1">
    <citation type="submission" date="2020-10" db="EMBL/GenBank/DDBJ databases">
        <authorList>
            <person name="Gilroy R."/>
        </authorList>
    </citation>
    <scope>NUCLEOTIDE SEQUENCE</scope>
    <source>
        <strain evidence="2">CHK191-8634</strain>
    </source>
</reference>
<evidence type="ECO:0000313" key="3">
    <source>
        <dbReference type="Proteomes" id="UP000824073"/>
    </source>
</evidence>
<keyword evidence="1" id="KW-1133">Transmembrane helix</keyword>
<dbReference type="AlphaFoldDB" id="A0A9D1LME6"/>
<protein>
    <submittedName>
        <fullName evidence="2">Uncharacterized protein</fullName>
    </submittedName>
</protein>
<reference evidence="2" key="2">
    <citation type="journal article" date="2021" name="PeerJ">
        <title>Extensive microbial diversity within the chicken gut microbiome revealed by metagenomics and culture.</title>
        <authorList>
            <person name="Gilroy R."/>
            <person name="Ravi A."/>
            <person name="Getino M."/>
            <person name="Pursley I."/>
            <person name="Horton D.L."/>
            <person name="Alikhan N.F."/>
            <person name="Baker D."/>
            <person name="Gharbi K."/>
            <person name="Hall N."/>
            <person name="Watson M."/>
            <person name="Adriaenssens E.M."/>
            <person name="Foster-Nyarko E."/>
            <person name="Jarju S."/>
            <person name="Secka A."/>
            <person name="Antonio M."/>
            <person name="Oren A."/>
            <person name="Chaudhuri R.R."/>
            <person name="La Ragione R."/>
            <person name="Hildebrand F."/>
            <person name="Pallen M.J."/>
        </authorList>
    </citation>
    <scope>NUCLEOTIDE SEQUENCE</scope>
    <source>
        <strain evidence="2">CHK191-8634</strain>
    </source>
</reference>